<name>A0A0X8HCI2_9GAMM</name>
<dbReference type="Proteomes" id="UP000063387">
    <property type="component" value="Chromosome"/>
</dbReference>
<protein>
    <submittedName>
        <fullName evidence="2">Uncharacterized protein</fullName>
    </submittedName>
</protein>
<evidence type="ECO:0000313" key="2">
    <source>
        <dbReference type="EMBL" id="AMD00106.1"/>
    </source>
</evidence>
<feature type="region of interest" description="Disordered" evidence="1">
    <location>
        <begin position="34"/>
        <end position="54"/>
    </location>
</feature>
<dbReference type="PATRIC" id="fig|507626.3.peg.1019"/>
<proteinExistence type="predicted"/>
<evidence type="ECO:0000313" key="3">
    <source>
        <dbReference type="Proteomes" id="UP000063387"/>
    </source>
</evidence>
<dbReference type="STRING" id="507626.LOKO_01029"/>
<keyword evidence="3" id="KW-1185">Reference proteome</keyword>
<dbReference type="EMBL" id="CP014226">
    <property type="protein sequence ID" value="AMD00106.1"/>
    <property type="molecule type" value="Genomic_DNA"/>
</dbReference>
<sequence>MIKGLLWCLTLLVLQLGLLRYVDLRVAAMPRLEDAPEASPGNASSLGREGGLDA</sequence>
<organism evidence="2 3">
    <name type="scientific">Halomonas chromatireducens</name>
    <dbReference type="NCBI Taxonomy" id="507626"/>
    <lineage>
        <taxon>Bacteria</taxon>
        <taxon>Pseudomonadati</taxon>
        <taxon>Pseudomonadota</taxon>
        <taxon>Gammaproteobacteria</taxon>
        <taxon>Oceanospirillales</taxon>
        <taxon>Halomonadaceae</taxon>
        <taxon>Halomonas</taxon>
    </lineage>
</organism>
<dbReference type="RefSeq" id="WP_158509927.1">
    <property type="nucleotide sequence ID" value="NZ_CP014226.1"/>
</dbReference>
<dbReference type="AlphaFoldDB" id="A0A0X8HCI2"/>
<evidence type="ECO:0000256" key="1">
    <source>
        <dbReference type="SAM" id="MobiDB-lite"/>
    </source>
</evidence>
<dbReference type="OrthoDB" id="10001548at2"/>
<reference evidence="2 3" key="2">
    <citation type="submission" date="2016-02" db="EMBL/GenBank/DDBJ databases">
        <authorList>
            <person name="Wen L."/>
            <person name="He K."/>
            <person name="Yang H."/>
        </authorList>
    </citation>
    <scope>NUCLEOTIDE SEQUENCE [LARGE SCALE GENOMIC DNA]</scope>
    <source>
        <strain evidence="2 3">AGD 8-3</strain>
    </source>
</reference>
<accession>A0A0X8HCI2</accession>
<gene>
    <name evidence="2" type="ORF">LOKO_01029</name>
</gene>
<dbReference type="KEGG" id="hco:LOKO_01029"/>
<reference evidence="2 3" key="1">
    <citation type="journal article" date="2016" name="Genome Announc.">
        <title>Draft Genome Sequence of 'Halomonas chromatireducens' Strain AGD 8-3, a Haloalkaliphilic Chromate- and Selenite-Reducing Gammaproteobacterium.</title>
        <authorList>
            <person name="Sharko F.S."/>
            <person name="Shapovalova A.A."/>
            <person name="Tsygankova S.V."/>
            <person name="Komova A.V."/>
            <person name="Boulygina E.S."/>
            <person name="Teslyuk A.B."/>
            <person name="Gotovtsev P.M."/>
            <person name="Namsaraev Z.B."/>
            <person name="Khijniak T.V."/>
            <person name="Nedoluzhko A.V."/>
            <person name="Vasilov R.G."/>
        </authorList>
    </citation>
    <scope>NUCLEOTIDE SEQUENCE [LARGE SCALE GENOMIC DNA]</scope>
    <source>
        <strain evidence="2 3">AGD 8-3</strain>
    </source>
</reference>